<dbReference type="InterPro" id="IPR028010">
    <property type="entry name" value="GSAP_C_dom"/>
</dbReference>
<dbReference type="Ensembl" id="ENSVKKT00000029314.1">
    <property type="protein sequence ID" value="ENSVKKP00000028630.1"/>
    <property type="gene ID" value="ENSVKKG00000018496.1"/>
</dbReference>
<protein>
    <recommendedName>
        <fullName evidence="1">Gamma-secretase-activating protein C-terminal domain-containing protein</fullName>
    </recommendedName>
</protein>
<dbReference type="AlphaFoldDB" id="A0A8D2LWC7"/>
<dbReference type="PANTHER" id="PTHR13630">
    <property type="entry name" value="GAMMA-SECRETASE-ACTIVATING PROTEIN"/>
    <property type="match status" value="1"/>
</dbReference>
<proteinExistence type="predicted"/>
<dbReference type="GO" id="GO:1902004">
    <property type="term" value="P:positive regulation of amyloid-beta formation"/>
    <property type="evidence" value="ECO:0007669"/>
    <property type="project" value="TreeGrafter"/>
</dbReference>
<reference evidence="2" key="1">
    <citation type="submission" date="2025-08" db="UniProtKB">
        <authorList>
            <consortium name="Ensembl"/>
        </authorList>
    </citation>
    <scope>IDENTIFICATION</scope>
</reference>
<reference evidence="2" key="2">
    <citation type="submission" date="2025-09" db="UniProtKB">
        <authorList>
            <consortium name="Ensembl"/>
        </authorList>
    </citation>
    <scope>IDENTIFICATION</scope>
</reference>
<dbReference type="GO" id="GO:0005802">
    <property type="term" value="C:trans-Golgi network"/>
    <property type="evidence" value="ECO:0007669"/>
    <property type="project" value="TreeGrafter"/>
</dbReference>
<sequence>TLHVGLGVRCLPLHTLLHYIDHGVLRLTEKYVIMLLKGKMDFTWKALTFSFVEQAIGRKVCQMCNHPASSNTVARNYVKLLLEKHRNKQHRMLVVDKLSTRIEFLPLNYLVNMLVEAECQGNSIPELFCLVLLVDLKADLILL</sequence>
<evidence type="ECO:0000313" key="2">
    <source>
        <dbReference type="Ensembl" id="ENSVKKP00000028630.1"/>
    </source>
</evidence>
<dbReference type="Proteomes" id="UP000694545">
    <property type="component" value="Unplaced"/>
</dbReference>
<evidence type="ECO:0000259" key="1">
    <source>
        <dbReference type="Pfam" id="PF14959"/>
    </source>
</evidence>
<accession>A0A8D2LWC7</accession>
<name>A0A8D2LWC7_VARKO</name>
<evidence type="ECO:0000313" key="3">
    <source>
        <dbReference type="Proteomes" id="UP000694545"/>
    </source>
</evidence>
<organism evidence="2 3">
    <name type="scientific">Varanus komodoensis</name>
    <name type="common">Komodo dragon</name>
    <dbReference type="NCBI Taxonomy" id="61221"/>
    <lineage>
        <taxon>Eukaryota</taxon>
        <taxon>Metazoa</taxon>
        <taxon>Chordata</taxon>
        <taxon>Craniata</taxon>
        <taxon>Vertebrata</taxon>
        <taxon>Euteleostomi</taxon>
        <taxon>Lepidosauria</taxon>
        <taxon>Squamata</taxon>
        <taxon>Bifurcata</taxon>
        <taxon>Unidentata</taxon>
        <taxon>Episquamata</taxon>
        <taxon>Toxicofera</taxon>
        <taxon>Anguimorpha</taxon>
        <taxon>Paleoanguimorpha</taxon>
        <taxon>Varanoidea</taxon>
        <taxon>Varanidae</taxon>
        <taxon>Varanus</taxon>
    </lineage>
</organism>
<feature type="domain" description="Gamma-secretase-activating protein C-terminal" evidence="1">
    <location>
        <begin position="1"/>
        <end position="38"/>
    </location>
</feature>
<dbReference type="Pfam" id="PF14959">
    <property type="entry name" value="GSAP-16"/>
    <property type="match status" value="1"/>
</dbReference>
<keyword evidence="3" id="KW-1185">Reference proteome</keyword>
<dbReference type="OMA" id="DYISKLX"/>
<dbReference type="PANTHER" id="PTHR13630:SF1">
    <property type="entry name" value="GAMMA-SECRETASE-ACTIVATING PROTEIN"/>
    <property type="match status" value="1"/>
</dbReference>
<dbReference type="InterPro" id="IPR026172">
    <property type="entry name" value="GSAP_fam"/>
</dbReference>